<dbReference type="InterPro" id="IPR002104">
    <property type="entry name" value="Integrase_catalytic"/>
</dbReference>
<dbReference type="PROSITE" id="PS51900">
    <property type="entry name" value="CB"/>
    <property type="match status" value="1"/>
</dbReference>
<evidence type="ECO:0000259" key="5">
    <source>
        <dbReference type="PROSITE" id="PS51898"/>
    </source>
</evidence>
<evidence type="ECO:0000256" key="3">
    <source>
        <dbReference type="ARBA" id="ARBA00023172"/>
    </source>
</evidence>
<keyword evidence="3" id="KW-0233">DNA recombination</keyword>
<keyword evidence="8" id="KW-1185">Reference proteome</keyword>
<protein>
    <recommendedName>
        <fullName evidence="9">Site-specific integrase</fullName>
    </recommendedName>
</protein>
<dbReference type="InterPro" id="IPR044068">
    <property type="entry name" value="CB"/>
</dbReference>
<evidence type="ECO:0000256" key="2">
    <source>
        <dbReference type="ARBA" id="ARBA00023125"/>
    </source>
</evidence>
<gene>
    <name evidence="7" type="ORF">MARA_53370</name>
</gene>
<dbReference type="InterPro" id="IPR013762">
    <property type="entry name" value="Integrase-like_cat_sf"/>
</dbReference>
<dbReference type="Gene3D" id="1.10.443.10">
    <property type="entry name" value="Intergrase catalytic core"/>
    <property type="match status" value="1"/>
</dbReference>
<dbReference type="EMBL" id="AP022593">
    <property type="protein sequence ID" value="BBY51869.1"/>
    <property type="molecule type" value="Genomic_DNA"/>
</dbReference>
<dbReference type="SUPFAM" id="SSF56349">
    <property type="entry name" value="DNA breaking-rejoining enzymes"/>
    <property type="match status" value="1"/>
</dbReference>
<dbReference type="Gene3D" id="1.10.150.130">
    <property type="match status" value="1"/>
</dbReference>
<sequence>MSATDSLRYVRGVITRNERAGIDDRWHKRVKEPDGTMRTERSAVYGKVSRWRVRWVDSTGAERTKIFQRKPDAQAYLNGLTADVHRGEYVDPRKSSETFGSVAEQWFATKQHRKPKTVAGYRSLLDTVILPRWEGVPLKRLDYESYSTWLGALSIDGGQRGSGLSASRITQTHQLVGAVLKYAQRTGKVAKNVALEIKRDEDLPEQHERERRYLSHAELLLLAKAADRFETLTLVLGYCGLRFGEAVALRRRHVGDRVLTVRSSATAVTGRGIVESTTKTKRDRHVPVPEPVWQRLHAELPTEPNDLVFPSRKGGFLPLGEYRWAFDNACDEVGIEGLVPHGLRHTTASLAISAGANVKVVQRLLGHATASMTLDRYGHLLNDDLSGVADALGKAIDSTAVSLRYLARQNEDEMTRKTR</sequence>
<dbReference type="Pfam" id="PF00589">
    <property type="entry name" value="Phage_integrase"/>
    <property type="match status" value="1"/>
</dbReference>
<evidence type="ECO:0000256" key="4">
    <source>
        <dbReference type="PROSITE-ProRule" id="PRU01248"/>
    </source>
</evidence>
<name>A0A7I7S6C8_9MYCO</name>
<keyword evidence="2 4" id="KW-0238">DNA-binding</keyword>
<evidence type="ECO:0000313" key="8">
    <source>
        <dbReference type="Proteomes" id="UP000467428"/>
    </source>
</evidence>
<dbReference type="PANTHER" id="PTHR30349:SF64">
    <property type="entry name" value="PROPHAGE INTEGRASE INTD-RELATED"/>
    <property type="match status" value="1"/>
</dbReference>
<feature type="domain" description="Core-binding (CB)" evidence="6">
    <location>
        <begin position="97"/>
        <end position="184"/>
    </location>
</feature>
<comment type="similarity">
    <text evidence="1">Belongs to the 'phage' integrase family.</text>
</comment>
<dbReference type="GO" id="GO:0015074">
    <property type="term" value="P:DNA integration"/>
    <property type="evidence" value="ECO:0007669"/>
    <property type="project" value="InterPro"/>
</dbReference>
<dbReference type="GO" id="GO:0003677">
    <property type="term" value="F:DNA binding"/>
    <property type="evidence" value="ECO:0007669"/>
    <property type="project" value="UniProtKB-UniRule"/>
</dbReference>
<evidence type="ECO:0000259" key="6">
    <source>
        <dbReference type="PROSITE" id="PS51900"/>
    </source>
</evidence>
<dbReference type="Proteomes" id="UP000467428">
    <property type="component" value="Chromosome"/>
</dbReference>
<dbReference type="PROSITE" id="PS51898">
    <property type="entry name" value="TYR_RECOMBINASE"/>
    <property type="match status" value="1"/>
</dbReference>
<dbReference type="InterPro" id="IPR010998">
    <property type="entry name" value="Integrase_recombinase_N"/>
</dbReference>
<dbReference type="KEGG" id="marz:MARA_53370"/>
<dbReference type="CDD" id="cd01189">
    <property type="entry name" value="INT_ICEBs1_C_like"/>
    <property type="match status" value="1"/>
</dbReference>
<dbReference type="InterPro" id="IPR050090">
    <property type="entry name" value="Tyrosine_recombinase_XerCD"/>
</dbReference>
<accession>A0A7I7S6C8</accession>
<evidence type="ECO:0008006" key="9">
    <source>
        <dbReference type="Google" id="ProtNLM"/>
    </source>
</evidence>
<feature type="domain" description="Tyr recombinase" evidence="5">
    <location>
        <begin position="209"/>
        <end position="390"/>
    </location>
</feature>
<proteinExistence type="inferred from homology"/>
<evidence type="ECO:0000256" key="1">
    <source>
        <dbReference type="ARBA" id="ARBA00008857"/>
    </source>
</evidence>
<organism evidence="7 8">
    <name type="scientific">Mycolicibacterium arabiense</name>
    <dbReference type="NCBI Taxonomy" id="1286181"/>
    <lineage>
        <taxon>Bacteria</taxon>
        <taxon>Bacillati</taxon>
        <taxon>Actinomycetota</taxon>
        <taxon>Actinomycetes</taxon>
        <taxon>Mycobacteriales</taxon>
        <taxon>Mycobacteriaceae</taxon>
        <taxon>Mycolicibacterium</taxon>
    </lineage>
</organism>
<evidence type="ECO:0000313" key="7">
    <source>
        <dbReference type="EMBL" id="BBY51869.1"/>
    </source>
</evidence>
<dbReference type="InterPro" id="IPR011010">
    <property type="entry name" value="DNA_brk_join_enz"/>
</dbReference>
<dbReference type="AlphaFoldDB" id="A0A7I7S6C8"/>
<reference evidence="7 8" key="1">
    <citation type="journal article" date="2019" name="Emerg. Microbes Infect.">
        <title>Comprehensive subspecies identification of 175 nontuberculous mycobacteria species based on 7547 genomic profiles.</title>
        <authorList>
            <person name="Matsumoto Y."/>
            <person name="Kinjo T."/>
            <person name="Motooka D."/>
            <person name="Nabeya D."/>
            <person name="Jung N."/>
            <person name="Uechi K."/>
            <person name="Horii T."/>
            <person name="Iida T."/>
            <person name="Fujita J."/>
            <person name="Nakamura S."/>
        </authorList>
    </citation>
    <scope>NUCLEOTIDE SEQUENCE [LARGE SCALE GENOMIC DNA]</scope>
    <source>
        <strain evidence="7 8">JCM 18538</strain>
    </source>
</reference>
<dbReference type="GO" id="GO:0006310">
    <property type="term" value="P:DNA recombination"/>
    <property type="evidence" value="ECO:0007669"/>
    <property type="project" value="UniProtKB-KW"/>
</dbReference>
<dbReference type="PANTHER" id="PTHR30349">
    <property type="entry name" value="PHAGE INTEGRASE-RELATED"/>
    <property type="match status" value="1"/>
</dbReference>
<geneLocation type="plasmid" evidence="8">
    <name>pjcm18538 dna</name>
</geneLocation>